<evidence type="ECO:0000256" key="5">
    <source>
        <dbReference type="ARBA" id="ARBA00023136"/>
    </source>
</evidence>
<dbReference type="AlphaFoldDB" id="A0A521FZR5"/>
<evidence type="ECO:0000256" key="7">
    <source>
        <dbReference type="SAM" id="Phobius"/>
    </source>
</evidence>
<gene>
    <name evidence="8" type="ORF">CDV28_13313</name>
</gene>
<dbReference type="Proteomes" id="UP000316238">
    <property type="component" value="Unassembled WGS sequence"/>
</dbReference>
<dbReference type="PANTHER" id="PTHR21716:SF4">
    <property type="entry name" value="TRANSMEMBRANE PROTEIN 245"/>
    <property type="match status" value="1"/>
</dbReference>
<sequence length="399" mass="43422">MIRHPAVNRIIVLVMTVLISALFLTMIQQFLMTIFMAALFSAMTHPIHRWLTPRLNNRENLASILIIAAIFCLILVPLGILIGVVVSQAMDVGQSVTPWVESFVKEPGLLSKYLEKIPHYQKILPYRDMIFGKGGEVVSNISTLLINSLSSIAKMTLNALVNVVIMLYVMFYFLTTGDLLLNKILYYLPMSHEDEELLLRRFTSVAGATMKSTLIIGIFQGGLCGLAFAFAGLPWAAFWGTVMAVLSIVPVVGTAGVWVPALIILAVKGDFSGVLILAVICGAVAGNLDNLLRPRLVGQDTEMHDLFVLFGTLGGIALFGIIGIIVGPIIAALFITLWEMYGVAFKDYLPAVSELRRDVPPDEGHPPEADTPPALSSSSQAEEEPLPPCPAGDIEQLKH</sequence>
<organism evidence="8 9">
    <name type="scientific">Candidatus Electronema aureum</name>
    <dbReference type="NCBI Taxonomy" id="2005002"/>
    <lineage>
        <taxon>Bacteria</taxon>
        <taxon>Pseudomonadati</taxon>
        <taxon>Thermodesulfobacteriota</taxon>
        <taxon>Desulfobulbia</taxon>
        <taxon>Desulfobulbales</taxon>
        <taxon>Desulfobulbaceae</taxon>
        <taxon>Candidatus Electronema</taxon>
    </lineage>
</organism>
<comment type="similarity">
    <text evidence="2">Belongs to the autoinducer-2 exporter (AI-2E) (TC 2.A.86) family.</text>
</comment>
<evidence type="ECO:0000313" key="9">
    <source>
        <dbReference type="Proteomes" id="UP000316238"/>
    </source>
</evidence>
<evidence type="ECO:0000256" key="1">
    <source>
        <dbReference type="ARBA" id="ARBA00004141"/>
    </source>
</evidence>
<keyword evidence="4 7" id="KW-1133">Transmembrane helix</keyword>
<feature type="compositionally biased region" description="Basic and acidic residues" evidence="6">
    <location>
        <begin position="356"/>
        <end position="368"/>
    </location>
</feature>
<feature type="transmembrane region" description="Helical" evidence="7">
    <location>
        <begin position="61"/>
        <end position="86"/>
    </location>
</feature>
<comment type="caution">
    <text evidence="8">The sequence shown here is derived from an EMBL/GenBank/DDBJ whole genome shotgun (WGS) entry which is preliminary data.</text>
</comment>
<evidence type="ECO:0000256" key="6">
    <source>
        <dbReference type="SAM" id="MobiDB-lite"/>
    </source>
</evidence>
<feature type="region of interest" description="Disordered" evidence="6">
    <location>
        <begin position="356"/>
        <end position="399"/>
    </location>
</feature>
<dbReference type="GO" id="GO:0016020">
    <property type="term" value="C:membrane"/>
    <property type="evidence" value="ECO:0007669"/>
    <property type="project" value="UniProtKB-SubCell"/>
</dbReference>
<accession>A0A521FZR5</accession>
<proteinExistence type="inferred from homology"/>
<dbReference type="EMBL" id="NQJD01000033">
    <property type="protein sequence ID" value="TAA74262.1"/>
    <property type="molecule type" value="Genomic_DNA"/>
</dbReference>
<feature type="transmembrane region" description="Helical" evidence="7">
    <location>
        <begin position="271"/>
        <end position="288"/>
    </location>
</feature>
<feature type="transmembrane region" description="Helical" evidence="7">
    <location>
        <begin position="202"/>
        <end position="230"/>
    </location>
</feature>
<keyword evidence="5 7" id="KW-0472">Membrane</keyword>
<dbReference type="InterPro" id="IPR002549">
    <property type="entry name" value="AI-2E-like"/>
</dbReference>
<evidence type="ECO:0000256" key="3">
    <source>
        <dbReference type="ARBA" id="ARBA00022692"/>
    </source>
</evidence>
<reference evidence="8" key="1">
    <citation type="submission" date="2017-07" db="EMBL/GenBank/DDBJ databases">
        <title>The cable genome - Insights into the physiology and evolution of filamentous bacteria capable of sulfide oxidation via long distance electron transfer.</title>
        <authorList>
            <person name="Thorup C."/>
            <person name="Bjerg J.T."/>
            <person name="Schreiber L."/>
            <person name="Nielsen L.P."/>
            <person name="Kjeldsen K.U."/>
            <person name="Boesen T."/>
            <person name="Boggild A."/>
            <person name="Meysman F."/>
            <person name="Geelhoed J."/>
            <person name="Schramm A."/>
        </authorList>
    </citation>
    <scope>NUCLEOTIDE SEQUENCE [LARGE SCALE GENOMIC DNA]</scope>
    <source>
        <strain evidence="8">GS</strain>
    </source>
</reference>
<keyword evidence="9" id="KW-1185">Reference proteome</keyword>
<comment type="subcellular location">
    <subcellularLocation>
        <location evidence="1">Membrane</location>
        <topology evidence="1">Multi-pass membrane protein</topology>
    </subcellularLocation>
</comment>
<feature type="transmembrane region" description="Helical" evidence="7">
    <location>
        <begin position="12"/>
        <end position="40"/>
    </location>
</feature>
<evidence type="ECO:0000256" key="4">
    <source>
        <dbReference type="ARBA" id="ARBA00022989"/>
    </source>
</evidence>
<evidence type="ECO:0000313" key="8">
    <source>
        <dbReference type="EMBL" id="TAA74262.1"/>
    </source>
</evidence>
<keyword evidence="3 7" id="KW-0812">Transmembrane</keyword>
<evidence type="ECO:0000256" key="2">
    <source>
        <dbReference type="ARBA" id="ARBA00009773"/>
    </source>
</evidence>
<feature type="transmembrane region" description="Helical" evidence="7">
    <location>
        <begin position="236"/>
        <end position="259"/>
    </location>
</feature>
<dbReference type="PANTHER" id="PTHR21716">
    <property type="entry name" value="TRANSMEMBRANE PROTEIN"/>
    <property type="match status" value="1"/>
</dbReference>
<name>A0A521FZR5_9BACT</name>
<feature type="transmembrane region" description="Helical" evidence="7">
    <location>
        <begin position="308"/>
        <end position="338"/>
    </location>
</feature>
<protein>
    <submittedName>
        <fullName evidence="8">PurR-regulated permease PerM</fullName>
    </submittedName>
</protein>
<dbReference type="Pfam" id="PF01594">
    <property type="entry name" value="AI-2E_transport"/>
    <property type="match status" value="1"/>
</dbReference>
<feature type="transmembrane region" description="Helical" evidence="7">
    <location>
        <begin position="159"/>
        <end position="181"/>
    </location>
</feature>